<keyword evidence="2" id="KW-1185">Reference proteome</keyword>
<evidence type="ECO:0000313" key="1">
    <source>
        <dbReference type="EMBL" id="QYT06304.1"/>
    </source>
</evidence>
<organism evidence="1 2">
    <name type="scientific">Trichoderma simmonsii</name>
    <dbReference type="NCBI Taxonomy" id="1491479"/>
    <lineage>
        <taxon>Eukaryota</taxon>
        <taxon>Fungi</taxon>
        <taxon>Dikarya</taxon>
        <taxon>Ascomycota</taxon>
        <taxon>Pezizomycotina</taxon>
        <taxon>Sordariomycetes</taxon>
        <taxon>Hypocreomycetidae</taxon>
        <taxon>Hypocreales</taxon>
        <taxon>Hypocreaceae</taxon>
        <taxon>Trichoderma</taxon>
    </lineage>
</organism>
<dbReference type="EMBL" id="CP075870">
    <property type="protein sequence ID" value="QYT06304.1"/>
    <property type="molecule type" value="Genomic_DNA"/>
</dbReference>
<dbReference type="AlphaFoldDB" id="A0A8G0LRS5"/>
<protein>
    <submittedName>
        <fullName evidence="1">Uncharacterized protein</fullName>
    </submittedName>
</protein>
<sequence length="105" mass="11724">MSDVVSGIGLFDKVFYNMLPARPGIDLRRLVFPSPSPRFPQTRGVSAIRAWRRAMFFHGRVSSVDLWGSFCRNKKVKKKGFLDGGNAGLVAVLIAEILELFLNVL</sequence>
<accession>A0A8G0LRS5</accession>
<proteinExistence type="predicted"/>
<reference evidence="1 2" key="1">
    <citation type="journal article" date="2021" name="BMC Genomics">
        <title>Telomere-to-telomere genome assembly of asparaginase-producing Trichoderma simmonsii.</title>
        <authorList>
            <person name="Chung D."/>
            <person name="Kwon Y.M."/>
            <person name="Yang Y."/>
        </authorList>
    </citation>
    <scope>NUCLEOTIDE SEQUENCE [LARGE SCALE GENOMIC DNA]</scope>
    <source>
        <strain evidence="1 2">GH-Sj1</strain>
    </source>
</reference>
<evidence type="ECO:0000313" key="2">
    <source>
        <dbReference type="Proteomes" id="UP000826661"/>
    </source>
</evidence>
<gene>
    <name evidence="1" type="ORF">H0G86_013162</name>
</gene>
<name>A0A8G0LRS5_9HYPO</name>
<dbReference type="Proteomes" id="UP000826661">
    <property type="component" value="Chromosome VII"/>
</dbReference>